<evidence type="ECO:0000313" key="2">
    <source>
        <dbReference type="Proteomes" id="UP001195483"/>
    </source>
</evidence>
<organism evidence="1 2">
    <name type="scientific">Potamilus streckersoni</name>
    <dbReference type="NCBI Taxonomy" id="2493646"/>
    <lineage>
        <taxon>Eukaryota</taxon>
        <taxon>Metazoa</taxon>
        <taxon>Spiralia</taxon>
        <taxon>Lophotrochozoa</taxon>
        <taxon>Mollusca</taxon>
        <taxon>Bivalvia</taxon>
        <taxon>Autobranchia</taxon>
        <taxon>Heteroconchia</taxon>
        <taxon>Palaeoheterodonta</taxon>
        <taxon>Unionida</taxon>
        <taxon>Unionoidea</taxon>
        <taxon>Unionidae</taxon>
        <taxon>Ambleminae</taxon>
        <taxon>Lampsilini</taxon>
        <taxon>Potamilus</taxon>
    </lineage>
</organism>
<comment type="caution">
    <text evidence="1">The sequence shown here is derived from an EMBL/GenBank/DDBJ whole genome shotgun (WGS) entry which is preliminary data.</text>
</comment>
<protein>
    <submittedName>
        <fullName evidence="1">Uncharacterized protein</fullName>
    </submittedName>
</protein>
<evidence type="ECO:0000313" key="1">
    <source>
        <dbReference type="EMBL" id="KAK3586206.1"/>
    </source>
</evidence>
<accession>A0AAE0S6D8</accession>
<sequence>MRSDVPKRSYEEALATTPRSKTLYPYALLLNLIQWLLLLPWAKLKYLEGVITRKVAVHSPPLKLFRQAARLLSTQSTTPSACSPHAEAKIQSIDLMADWLFQTSHKDLYVDTASDVFLSSLAQRFTQTPKCKQADFLKTPAKDDWLEETPISTTKTQMSIYKIPNSKKDQVVCPCCFKTRTTLSKPFKTQLHARQQRLYSEIMKSLLYQGTAYADYMIELFTRCGALIHRDVDLQIIIPQAPPPRKRSDLKRYQYPYSLNSDGADRYQCDVEILVMSSMQPVTVSSHQDRAAAPSIMDSSNVLQIPTTIAESPEKGAICSLQTIVVLTRLSIKRKLLPQSNEPVSKVPGMNLLWTRWEAKSVRSVFIGINYFY</sequence>
<reference evidence="1" key="3">
    <citation type="submission" date="2023-05" db="EMBL/GenBank/DDBJ databases">
        <authorList>
            <person name="Smith C.H."/>
        </authorList>
    </citation>
    <scope>NUCLEOTIDE SEQUENCE</scope>
    <source>
        <strain evidence="1">CHS0354</strain>
        <tissue evidence="1">Mantle</tissue>
    </source>
</reference>
<name>A0AAE0S6D8_9BIVA</name>
<reference evidence="1" key="2">
    <citation type="journal article" date="2021" name="Genome Biol. Evol.">
        <title>Developing a high-quality reference genome for a parasitic bivalve with doubly uniparental inheritance (Bivalvia: Unionida).</title>
        <authorList>
            <person name="Smith C.H."/>
        </authorList>
    </citation>
    <scope>NUCLEOTIDE SEQUENCE</scope>
    <source>
        <strain evidence="1">CHS0354</strain>
        <tissue evidence="1">Mantle</tissue>
    </source>
</reference>
<gene>
    <name evidence="1" type="ORF">CHS0354_037537</name>
</gene>
<proteinExistence type="predicted"/>
<reference evidence="1" key="1">
    <citation type="journal article" date="2021" name="Genome Biol. Evol.">
        <title>A High-Quality Reference Genome for a Parasitic Bivalve with Doubly Uniparental Inheritance (Bivalvia: Unionida).</title>
        <authorList>
            <person name="Smith C.H."/>
        </authorList>
    </citation>
    <scope>NUCLEOTIDE SEQUENCE</scope>
    <source>
        <strain evidence="1">CHS0354</strain>
    </source>
</reference>
<dbReference type="AlphaFoldDB" id="A0AAE0S6D8"/>
<dbReference type="Proteomes" id="UP001195483">
    <property type="component" value="Unassembled WGS sequence"/>
</dbReference>
<dbReference type="EMBL" id="JAEAOA010002194">
    <property type="protein sequence ID" value="KAK3586206.1"/>
    <property type="molecule type" value="Genomic_DNA"/>
</dbReference>
<keyword evidence="2" id="KW-1185">Reference proteome</keyword>